<proteinExistence type="predicted"/>
<dbReference type="Pfam" id="PF12950">
    <property type="entry name" value="TaqI_C"/>
    <property type="match status" value="1"/>
</dbReference>
<accession>A0A2A2HDV1</accession>
<dbReference type="AlphaFoldDB" id="A0A2A2HDV1"/>
<evidence type="ECO:0000313" key="5">
    <source>
        <dbReference type="Proteomes" id="UP000246004"/>
    </source>
</evidence>
<dbReference type="Proteomes" id="UP000217528">
    <property type="component" value="Unassembled WGS sequence"/>
</dbReference>
<evidence type="ECO:0000313" key="4">
    <source>
        <dbReference type="Proteomes" id="UP000217528"/>
    </source>
</evidence>
<feature type="domain" description="TaqI-like C-terminal specificity" evidence="1">
    <location>
        <begin position="102"/>
        <end position="263"/>
    </location>
</feature>
<comment type="caution">
    <text evidence="2">The sequence shown here is derived from an EMBL/GenBank/DDBJ whole genome shotgun (WGS) entry which is preliminary data.</text>
</comment>
<keyword evidence="4" id="KW-1185">Reference proteome</keyword>
<dbReference type="RefSeq" id="WP_095608606.1">
    <property type="nucleotide sequence ID" value="NZ_LMVN01000015.1"/>
</dbReference>
<dbReference type="EMBL" id="LMVN01000015">
    <property type="protein sequence ID" value="PAV07434.1"/>
    <property type="molecule type" value="Genomic_DNA"/>
</dbReference>
<dbReference type="EMBL" id="LWMS01000019">
    <property type="protein sequence ID" value="PWL08421.1"/>
    <property type="molecule type" value="Genomic_DNA"/>
</dbReference>
<dbReference type="InterPro" id="IPR025931">
    <property type="entry name" value="TaqI_C"/>
</dbReference>
<organism evidence="2 4">
    <name type="scientific">Methanosphaera cuniculi</name>
    <dbReference type="NCBI Taxonomy" id="1077256"/>
    <lineage>
        <taxon>Archaea</taxon>
        <taxon>Methanobacteriati</taxon>
        <taxon>Methanobacteriota</taxon>
        <taxon>Methanomada group</taxon>
        <taxon>Methanobacteria</taxon>
        <taxon>Methanobacteriales</taxon>
        <taxon>Methanobacteriaceae</taxon>
        <taxon>Methanosphaera</taxon>
    </lineage>
</organism>
<protein>
    <recommendedName>
        <fullName evidence="1">TaqI-like C-terminal specificity domain-containing protein</fullName>
    </recommendedName>
</protein>
<name>A0A2A2HDV1_9EURY</name>
<reference evidence="3 5" key="1">
    <citation type="submission" date="2016-04" db="EMBL/GenBank/DDBJ databases">
        <title>Genome sequence of Methanosphaera cuniculi DSM 4103.</title>
        <authorList>
            <person name="Poehlein A."/>
            <person name="Seedorf H."/>
            <person name="Daniel R."/>
        </authorList>
    </citation>
    <scope>NUCLEOTIDE SEQUENCE [LARGE SCALE GENOMIC DNA]</scope>
    <source>
        <strain evidence="3 5">DSM 4103</strain>
    </source>
</reference>
<gene>
    <name evidence="2" type="ORF">ASJ82_02350</name>
    <name evidence="3" type="ORF">MSCUN_06710</name>
</gene>
<dbReference type="OrthoDB" id="70888at2157"/>
<dbReference type="Proteomes" id="UP000246004">
    <property type="component" value="Unassembled WGS sequence"/>
</dbReference>
<sequence length="346" mass="41072">MDVQEQPTVDNTSQKVFRNVMLHSLRSDIKHQEKLLTSENWENFNHKNLIMKIKTQSQLLKNMDIIHINRGIVTGYNKAFVIDEDTKNQLIHDDPKNAEIIKPVLHGSDIKDHRINFSNNYLIFTRHGINISEYPVIEKYLSKYKKNLQPKSKNTRNKRQKGRSHRKYNWYEIQSTGLFYKDFEKSKIVYPTIAHHLMSVFDTNQYYLLDSCFMITCDDDKMLKVIDAILSSELINYILQNSIEHINNRGLRFNKKYIEHIPIRNPNKKIAEKLVNQKQKIIKGYEKLDENLDMDVIRQIQKDENILNELVYELYELQEPEIKLIKDYLAELNIKANTNLITPHVE</sequence>
<evidence type="ECO:0000259" key="1">
    <source>
        <dbReference type="Pfam" id="PF12950"/>
    </source>
</evidence>
<evidence type="ECO:0000313" key="3">
    <source>
        <dbReference type="EMBL" id="PWL08421.1"/>
    </source>
</evidence>
<reference evidence="2 4" key="2">
    <citation type="journal article" date="2017" name="BMC Genomics">
        <title>Genomic analysis of methanogenic archaea reveals a shift towards energy conservation.</title>
        <authorList>
            <person name="Gilmore S.P."/>
            <person name="Henske J.K."/>
            <person name="Sexton J.A."/>
            <person name="Solomon K.V."/>
            <person name="Seppala S."/>
            <person name="Yoo J.I."/>
            <person name="Huyett L.M."/>
            <person name="Pressman A."/>
            <person name="Cogan J.Z."/>
            <person name="Kivenson V."/>
            <person name="Peng X."/>
            <person name="Tan Y."/>
            <person name="Valentine D.L."/>
            <person name="O'Malley M.A."/>
        </authorList>
    </citation>
    <scope>NUCLEOTIDE SEQUENCE [LARGE SCALE GENOMIC DNA]</scope>
    <source>
        <strain evidence="2 4">1R-7</strain>
    </source>
</reference>
<evidence type="ECO:0000313" key="2">
    <source>
        <dbReference type="EMBL" id="PAV07434.1"/>
    </source>
</evidence>